<dbReference type="PANTHER" id="PTHR43722">
    <property type="entry name" value="PROLINE IMINOPEPTIDASE"/>
    <property type="match status" value="1"/>
</dbReference>
<name>A0ABD3RDU4_9STRA</name>
<organism evidence="2 3">
    <name type="scientific">Cyclostephanos tholiformis</name>
    <dbReference type="NCBI Taxonomy" id="382380"/>
    <lineage>
        <taxon>Eukaryota</taxon>
        <taxon>Sar</taxon>
        <taxon>Stramenopiles</taxon>
        <taxon>Ochrophyta</taxon>
        <taxon>Bacillariophyta</taxon>
        <taxon>Coscinodiscophyceae</taxon>
        <taxon>Thalassiosirophycidae</taxon>
        <taxon>Stephanodiscales</taxon>
        <taxon>Stephanodiscaceae</taxon>
        <taxon>Cyclostephanos</taxon>
    </lineage>
</organism>
<reference evidence="2 3" key="1">
    <citation type="submission" date="2024-10" db="EMBL/GenBank/DDBJ databases">
        <title>Updated reference genomes for cyclostephanoid diatoms.</title>
        <authorList>
            <person name="Roberts W.R."/>
            <person name="Alverson A.J."/>
        </authorList>
    </citation>
    <scope>NUCLEOTIDE SEQUENCE [LARGE SCALE GENOMIC DNA]</scope>
    <source>
        <strain evidence="2 3">AJA228-03</strain>
    </source>
</reference>
<sequence length="294" mass="31768">MGIYSSGFLDRRTVTPDSDRESNSNGGEEAMKEDSANAVLVWYPSAKSWTYEDARVWKNSSFVSISVGNSTRVNPSDEMVQSLRRFSSPPSTSTSTLSLARTSMKNSDGVSVGPIPVQPAVSISTVGKSAAKGCVPDNNKSTFDRATYIPAQSMLTAFYSANDDYCIGPYASFLSLELPPPSEDVGGIGSSWYSSSLPPRMPQLTSSSQTSSHIESLSRSTTKSSSFPLPPTIAIQGGNDAICPPDTALDLHHVWKDMELRIVVQSGHSMYDPIIAGEIVKALDRFGRYLKENE</sequence>
<evidence type="ECO:0008006" key="4">
    <source>
        <dbReference type="Google" id="ProtNLM"/>
    </source>
</evidence>
<feature type="region of interest" description="Disordered" evidence="1">
    <location>
        <begin position="199"/>
        <end position="229"/>
    </location>
</feature>
<feature type="region of interest" description="Disordered" evidence="1">
    <location>
        <begin position="1"/>
        <end position="34"/>
    </location>
</feature>
<dbReference type="SUPFAM" id="SSF53474">
    <property type="entry name" value="alpha/beta-Hydrolases"/>
    <property type="match status" value="1"/>
</dbReference>
<gene>
    <name evidence="2" type="ORF">ACHAXA_002737</name>
</gene>
<feature type="compositionally biased region" description="Basic and acidic residues" evidence="1">
    <location>
        <begin position="9"/>
        <end position="22"/>
    </location>
</feature>
<comment type="caution">
    <text evidence="2">The sequence shown here is derived from an EMBL/GenBank/DDBJ whole genome shotgun (WGS) entry which is preliminary data.</text>
</comment>
<keyword evidence="3" id="KW-1185">Reference proteome</keyword>
<dbReference type="PANTHER" id="PTHR43722:SF1">
    <property type="entry name" value="PROLINE IMINOPEPTIDASE"/>
    <property type="match status" value="1"/>
</dbReference>
<dbReference type="AlphaFoldDB" id="A0ABD3RDU4"/>
<evidence type="ECO:0000313" key="2">
    <source>
        <dbReference type="EMBL" id="KAL3811173.1"/>
    </source>
</evidence>
<dbReference type="Gene3D" id="3.40.50.1820">
    <property type="entry name" value="alpha/beta hydrolase"/>
    <property type="match status" value="1"/>
</dbReference>
<protein>
    <recommendedName>
        <fullName evidence="4">Prolyl aminopeptidase</fullName>
    </recommendedName>
</protein>
<dbReference type="InterPro" id="IPR029058">
    <property type="entry name" value="AB_hydrolase_fold"/>
</dbReference>
<evidence type="ECO:0000313" key="3">
    <source>
        <dbReference type="Proteomes" id="UP001530377"/>
    </source>
</evidence>
<proteinExistence type="predicted"/>
<evidence type="ECO:0000256" key="1">
    <source>
        <dbReference type="SAM" id="MobiDB-lite"/>
    </source>
</evidence>
<dbReference type="Proteomes" id="UP001530377">
    <property type="component" value="Unassembled WGS sequence"/>
</dbReference>
<dbReference type="InterPro" id="IPR005944">
    <property type="entry name" value="Pro_iminopeptidase"/>
</dbReference>
<accession>A0ABD3RDU4</accession>
<dbReference type="GO" id="GO:0004177">
    <property type="term" value="F:aminopeptidase activity"/>
    <property type="evidence" value="ECO:0007669"/>
    <property type="project" value="UniProtKB-EC"/>
</dbReference>
<feature type="compositionally biased region" description="Low complexity" evidence="1">
    <location>
        <begin position="206"/>
        <end position="226"/>
    </location>
</feature>
<dbReference type="EMBL" id="JALLPB020000275">
    <property type="protein sequence ID" value="KAL3811173.1"/>
    <property type="molecule type" value="Genomic_DNA"/>
</dbReference>